<dbReference type="SMART" id="SM00849">
    <property type="entry name" value="Lactamase_B"/>
    <property type="match status" value="1"/>
</dbReference>
<dbReference type="Proteomes" id="UP000182894">
    <property type="component" value="Unassembled WGS sequence"/>
</dbReference>
<dbReference type="InterPro" id="IPR001279">
    <property type="entry name" value="Metallo-B-lactamas"/>
</dbReference>
<sequence length="285" mass="31917">MDTPSKSTQSSPSKPDWIDPEIIIVRYGTRQTTKSECYYNFRAYREPDAEITMDYFFWIFRNAGQTIVIDTGFSPEAATARRRQPVVAPADALARLGIDPLEVKLLVLTHAHYDHAGNLGLYPNASIVMSRREFEFWGTDMGKRPQYAHHIDPLDIERIQALHREGRITLLDGPRNTLIPGIELHELGGHTPGQLAVVVEMPGGPVILASDAIHYYEELEQDRPFAVLDSLADMYQGYVQIREWLQRPGAVAVPGHDPDVMNRFAPVDPGDPSFAVRIDSRGAGV</sequence>
<accession>A0A1G7SV84</accession>
<evidence type="ECO:0000259" key="6">
    <source>
        <dbReference type="SMART" id="SM00849"/>
    </source>
</evidence>
<dbReference type="GO" id="GO:0046872">
    <property type="term" value="F:metal ion binding"/>
    <property type="evidence" value="ECO:0007669"/>
    <property type="project" value="UniProtKB-KW"/>
</dbReference>
<dbReference type="PANTHER" id="PTHR42978">
    <property type="entry name" value="QUORUM-QUENCHING LACTONASE YTNP-RELATED-RELATED"/>
    <property type="match status" value="1"/>
</dbReference>
<name>A0A1G7SV84_9PSED</name>
<dbReference type="InterPro" id="IPR036866">
    <property type="entry name" value="RibonucZ/Hydroxyglut_hydro"/>
</dbReference>
<keyword evidence="8" id="KW-1185">Reference proteome</keyword>
<evidence type="ECO:0000256" key="1">
    <source>
        <dbReference type="ARBA" id="ARBA00001947"/>
    </source>
</evidence>
<evidence type="ECO:0000313" key="8">
    <source>
        <dbReference type="Proteomes" id="UP000182894"/>
    </source>
</evidence>
<evidence type="ECO:0000256" key="3">
    <source>
        <dbReference type="ARBA" id="ARBA00022723"/>
    </source>
</evidence>
<dbReference type="GO" id="GO:0016787">
    <property type="term" value="F:hydrolase activity"/>
    <property type="evidence" value="ECO:0007669"/>
    <property type="project" value="UniProtKB-KW"/>
</dbReference>
<organism evidence="7 8">
    <name type="scientific">Pseudomonas abietaniphila</name>
    <dbReference type="NCBI Taxonomy" id="89065"/>
    <lineage>
        <taxon>Bacteria</taxon>
        <taxon>Pseudomonadati</taxon>
        <taxon>Pseudomonadota</taxon>
        <taxon>Gammaproteobacteria</taxon>
        <taxon>Pseudomonadales</taxon>
        <taxon>Pseudomonadaceae</taxon>
        <taxon>Pseudomonas</taxon>
    </lineage>
</organism>
<dbReference type="EMBL" id="FNCO01000001">
    <property type="protein sequence ID" value="SDG26684.1"/>
    <property type="molecule type" value="Genomic_DNA"/>
</dbReference>
<evidence type="ECO:0000256" key="5">
    <source>
        <dbReference type="ARBA" id="ARBA00022833"/>
    </source>
</evidence>
<proteinExistence type="inferred from homology"/>
<feature type="domain" description="Metallo-beta-lactamase" evidence="6">
    <location>
        <begin position="54"/>
        <end position="256"/>
    </location>
</feature>
<dbReference type="PANTHER" id="PTHR42978:SF7">
    <property type="entry name" value="METALLO-HYDROLASE RV2300C-RELATED"/>
    <property type="match status" value="1"/>
</dbReference>
<protein>
    <submittedName>
        <fullName evidence="7">Glyoxylase, beta-lactamase superfamily II</fullName>
    </submittedName>
</protein>
<dbReference type="STRING" id="89065.SAMN05216605_101567"/>
<dbReference type="AlphaFoldDB" id="A0A1G7SV84"/>
<gene>
    <name evidence="7" type="ORF">SAMN05216605_101567</name>
</gene>
<comment type="similarity">
    <text evidence="2">Belongs to the metallo-beta-lactamase superfamily.</text>
</comment>
<dbReference type="Pfam" id="PF00753">
    <property type="entry name" value="Lactamase_B"/>
    <property type="match status" value="1"/>
</dbReference>
<keyword evidence="4" id="KW-0378">Hydrolase</keyword>
<dbReference type="Gene3D" id="3.60.15.10">
    <property type="entry name" value="Ribonuclease Z/Hydroxyacylglutathione hydrolase-like"/>
    <property type="match status" value="1"/>
</dbReference>
<dbReference type="SUPFAM" id="SSF56281">
    <property type="entry name" value="Metallo-hydrolase/oxidoreductase"/>
    <property type="match status" value="1"/>
</dbReference>
<dbReference type="RefSeq" id="WP_074749971.1">
    <property type="nucleotide sequence ID" value="NZ_FNCO01000001.1"/>
</dbReference>
<keyword evidence="5" id="KW-0862">Zinc</keyword>
<dbReference type="InterPro" id="IPR051013">
    <property type="entry name" value="MBL_superfamily_lactonases"/>
</dbReference>
<dbReference type="OrthoDB" id="5443440at2"/>
<evidence type="ECO:0000256" key="4">
    <source>
        <dbReference type="ARBA" id="ARBA00022801"/>
    </source>
</evidence>
<evidence type="ECO:0000256" key="2">
    <source>
        <dbReference type="ARBA" id="ARBA00007749"/>
    </source>
</evidence>
<evidence type="ECO:0000313" key="7">
    <source>
        <dbReference type="EMBL" id="SDG26684.1"/>
    </source>
</evidence>
<reference evidence="8" key="1">
    <citation type="submission" date="2016-10" db="EMBL/GenBank/DDBJ databases">
        <authorList>
            <person name="Varghese N."/>
            <person name="Submissions S."/>
        </authorList>
    </citation>
    <scope>NUCLEOTIDE SEQUENCE [LARGE SCALE GENOMIC DNA]</scope>
    <source>
        <strain evidence="8">ATCC 700689</strain>
    </source>
</reference>
<keyword evidence="3" id="KW-0479">Metal-binding</keyword>
<dbReference type="CDD" id="cd07729">
    <property type="entry name" value="AHL_lactonase_MBL-fold"/>
    <property type="match status" value="1"/>
</dbReference>
<comment type="cofactor">
    <cofactor evidence="1">
        <name>Zn(2+)</name>
        <dbReference type="ChEBI" id="CHEBI:29105"/>
    </cofactor>
</comment>